<evidence type="ECO:0000313" key="3">
    <source>
        <dbReference type="Proteomes" id="UP000499080"/>
    </source>
</evidence>
<dbReference type="Proteomes" id="UP000499080">
    <property type="component" value="Unassembled WGS sequence"/>
</dbReference>
<keyword evidence="1 2" id="KW-0812">Transmembrane</keyword>
<proteinExistence type="predicted"/>
<dbReference type="Pfam" id="PF25992">
    <property type="entry name" value="Ig_TM7SF3_N"/>
    <property type="match status" value="1"/>
</dbReference>
<accession>A0A4Y2BA40</accession>
<keyword evidence="1" id="KW-0472">Membrane</keyword>
<sequence>MYCLWKPTTVLNFKSVPRLEVGLNGSEDSLTLSLKTDGNRKRYTLNRNSSLVINIIDVPTSISAIICQAHAQTENLTLSEQPKVFVHNSITGKNIGLVIKLRNFESERQVWLSNLNQEDVPVLIVITALDSFGPIPGGCNMEFPTEIAPYLRFKSDSLKVYLEFQHASFGSRRDEPPTKCSFSLPYITYDIYVLFLEENDFGESEFFKKVEYMSNVSSIKEHSSKAKSYSLHPDTRFSFLLYPNLGVVYNVIAKFTLNNEIKEAAYVPVVSYGCSSFDFTENGCRIKYSFKGKLFLFLLSIYGFIVAFFGHSFISGAKVYSEFSVVSTDYASNLDPIQHPSMADTSNSVYMRCGKSVNELVMRLGALQYEEINITISNADKSKKMPQTNPFLVQDFIKKSINRHQQIDNMRYTRKDLIWENISARFLVADIPTTTPLEELSKEIQDKNGCLVVEMRHFVKPNSSKVTSPVLITILGTTVPETIKFWFIRQRIQPFVDRPRQCNKCYVYMHGARTCDKNNICFCCGGDHIGPCHQPPKCVNCSGSHNAKSRSCPVYIQEQKILELMCRNHISIGEARHIFRQKNYNYAESVKTMPAICNIEESINAKFESLLKTVNDRFEQQMQLFVDMLQKSMNCILQNFFKIFEQSVDPNLSAACKKKFLSKLNQISSTFSTWDAGGSSEVEQMSLN</sequence>
<comment type="caution">
    <text evidence="2">The sequence shown here is derived from an EMBL/GenBank/DDBJ whole genome shotgun (WGS) entry which is preliminary data.</text>
</comment>
<name>A0A4Y2BA40_ARAVE</name>
<keyword evidence="3" id="KW-1185">Reference proteome</keyword>
<evidence type="ECO:0000313" key="2">
    <source>
        <dbReference type="EMBL" id="GBL89211.1"/>
    </source>
</evidence>
<reference evidence="2 3" key="1">
    <citation type="journal article" date="2019" name="Sci. Rep.">
        <title>Orb-weaving spider Araneus ventricosus genome elucidates the spidroin gene catalogue.</title>
        <authorList>
            <person name="Kono N."/>
            <person name="Nakamura H."/>
            <person name="Ohtoshi R."/>
            <person name="Moran D.A.P."/>
            <person name="Shinohara A."/>
            <person name="Yoshida Y."/>
            <person name="Fujiwara M."/>
            <person name="Mori M."/>
            <person name="Tomita M."/>
            <person name="Arakawa K."/>
        </authorList>
    </citation>
    <scope>NUCLEOTIDE SEQUENCE [LARGE SCALE GENOMIC DNA]</scope>
</reference>
<organism evidence="2 3">
    <name type="scientific">Araneus ventricosus</name>
    <name type="common">Orbweaver spider</name>
    <name type="synonym">Epeira ventricosa</name>
    <dbReference type="NCBI Taxonomy" id="182803"/>
    <lineage>
        <taxon>Eukaryota</taxon>
        <taxon>Metazoa</taxon>
        <taxon>Ecdysozoa</taxon>
        <taxon>Arthropoda</taxon>
        <taxon>Chelicerata</taxon>
        <taxon>Arachnida</taxon>
        <taxon>Araneae</taxon>
        <taxon>Araneomorphae</taxon>
        <taxon>Entelegynae</taxon>
        <taxon>Araneoidea</taxon>
        <taxon>Araneidae</taxon>
        <taxon>Araneus</taxon>
    </lineage>
</organism>
<dbReference type="PANTHER" id="PTHR15937:SF3">
    <property type="entry name" value="TRANSMEMBRANE 7 SUPERFAMILY MEMBER 3"/>
    <property type="match status" value="1"/>
</dbReference>
<protein>
    <submittedName>
        <fullName evidence="2">Transmembrane 7 superfamily member 3</fullName>
    </submittedName>
</protein>
<dbReference type="OrthoDB" id="5967337at2759"/>
<feature type="transmembrane region" description="Helical" evidence="1">
    <location>
        <begin position="294"/>
        <end position="314"/>
    </location>
</feature>
<gene>
    <name evidence="2" type="primary">TM7SF3</name>
    <name evidence="2" type="ORF">AVEN_255313_1</name>
</gene>
<dbReference type="GO" id="GO:0005886">
    <property type="term" value="C:plasma membrane"/>
    <property type="evidence" value="ECO:0007669"/>
    <property type="project" value="TreeGrafter"/>
</dbReference>
<dbReference type="AlphaFoldDB" id="A0A4Y2BA40"/>
<dbReference type="EMBL" id="BGPR01000063">
    <property type="protein sequence ID" value="GBL89211.1"/>
    <property type="molecule type" value="Genomic_DNA"/>
</dbReference>
<dbReference type="InterPro" id="IPR042502">
    <property type="entry name" value="TM7SF3"/>
</dbReference>
<keyword evidence="1" id="KW-1133">Transmembrane helix</keyword>
<evidence type="ECO:0000256" key="1">
    <source>
        <dbReference type="SAM" id="Phobius"/>
    </source>
</evidence>
<dbReference type="GO" id="GO:0043069">
    <property type="term" value="P:negative regulation of programmed cell death"/>
    <property type="evidence" value="ECO:0007669"/>
    <property type="project" value="TreeGrafter"/>
</dbReference>
<dbReference type="PANTHER" id="PTHR15937">
    <property type="entry name" value="TRANSMEMBRANE 7 SUPERFAMILY MEMBER 3"/>
    <property type="match status" value="1"/>
</dbReference>